<keyword evidence="8" id="KW-0902">Two-component regulatory system</keyword>
<keyword evidence="6 10" id="KW-0418">Kinase</keyword>
<dbReference type="PRINTS" id="PR00344">
    <property type="entry name" value="BCTRLSENSOR"/>
</dbReference>
<dbReference type="PANTHER" id="PTHR43711:SF1">
    <property type="entry name" value="HISTIDINE KINASE 1"/>
    <property type="match status" value="1"/>
</dbReference>
<evidence type="ECO:0000256" key="4">
    <source>
        <dbReference type="ARBA" id="ARBA00022679"/>
    </source>
</evidence>
<keyword evidence="11" id="KW-1185">Reference proteome</keyword>
<keyword evidence="3" id="KW-0597">Phosphoprotein</keyword>
<sequence>MIPAAIALILFLLLMYLYEKRRSRALRRQLRYISEKLNELACRPMASNERVQLITDQPELRELLRSVNQWLDLAGKSASDYAMTEQAMRKMLSNVSHDLKTPLTVVLGYAEMLERNPDAEPEERRRLLGQVRRKTLEVLELMNAFFDLARLESNDTELPLALLDAGELARRRLLEYYDLLAADRYEVELDIPDRPLMVYANEEALTRILDNLLSNAVRYGAAGRYLGLKMEERDSYVLIEVADRGPGIPLPDQPRVFERLYTLEDSRNRNVQGSGLGLTITKRLVEKLGGSISLQSVPHIRTSFTVSLKRAGFGDDERK</sequence>
<dbReference type="SMART" id="SM00388">
    <property type="entry name" value="HisKA"/>
    <property type="match status" value="1"/>
</dbReference>
<evidence type="ECO:0000256" key="2">
    <source>
        <dbReference type="ARBA" id="ARBA00012438"/>
    </source>
</evidence>
<dbReference type="Pfam" id="PF00512">
    <property type="entry name" value="HisKA"/>
    <property type="match status" value="1"/>
</dbReference>
<dbReference type="Gene3D" id="3.30.565.10">
    <property type="entry name" value="Histidine kinase-like ATPase, C-terminal domain"/>
    <property type="match status" value="1"/>
</dbReference>
<gene>
    <name evidence="10" type="ORF">D3P08_24155</name>
</gene>
<evidence type="ECO:0000256" key="6">
    <source>
        <dbReference type="ARBA" id="ARBA00022777"/>
    </source>
</evidence>
<evidence type="ECO:0000256" key="8">
    <source>
        <dbReference type="ARBA" id="ARBA00023012"/>
    </source>
</evidence>
<proteinExistence type="predicted"/>
<evidence type="ECO:0000256" key="1">
    <source>
        <dbReference type="ARBA" id="ARBA00000085"/>
    </source>
</evidence>
<keyword evidence="5" id="KW-0547">Nucleotide-binding</keyword>
<dbReference type="GO" id="GO:0005524">
    <property type="term" value="F:ATP binding"/>
    <property type="evidence" value="ECO:0007669"/>
    <property type="project" value="UniProtKB-KW"/>
</dbReference>
<dbReference type="SMART" id="SM00387">
    <property type="entry name" value="HATPase_c"/>
    <property type="match status" value="1"/>
</dbReference>
<evidence type="ECO:0000256" key="3">
    <source>
        <dbReference type="ARBA" id="ARBA00022553"/>
    </source>
</evidence>
<dbReference type="AlphaFoldDB" id="A0A3A1ULP0"/>
<reference evidence="10 11" key="1">
    <citation type="submission" date="2018-09" db="EMBL/GenBank/DDBJ databases">
        <title>Paenibacillus aracenensis nov. sp. isolated from a cave in southern Spain.</title>
        <authorList>
            <person name="Jurado V."/>
            <person name="Gutierrez-Patricio S."/>
            <person name="Gonzalez-Pimentel J.L."/>
            <person name="Miller A.Z."/>
            <person name="Laiz L."/>
            <person name="Saiz-Jimenez C."/>
        </authorList>
    </citation>
    <scope>NUCLEOTIDE SEQUENCE [LARGE SCALE GENOMIC DNA]</scope>
    <source>
        <strain evidence="10 11">DSM 22867</strain>
    </source>
</reference>
<evidence type="ECO:0000256" key="5">
    <source>
        <dbReference type="ARBA" id="ARBA00022741"/>
    </source>
</evidence>
<dbReference type="InterPro" id="IPR004358">
    <property type="entry name" value="Sig_transdc_His_kin-like_C"/>
</dbReference>
<dbReference type="PANTHER" id="PTHR43711">
    <property type="entry name" value="TWO-COMPONENT HISTIDINE KINASE"/>
    <property type="match status" value="1"/>
</dbReference>
<dbReference type="InterPro" id="IPR003594">
    <property type="entry name" value="HATPase_dom"/>
</dbReference>
<keyword evidence="7" id="KW-0067">ATP-binding</keyword>
<dbReference type="InterPro" id="IPR050736">
    <property type="entry name" value="Sensor_HK_Regulatory"/>
</dbReference>
<keyword evidence="4" id="KW-0808">Transferase</keyword>
<evidence type="ECO:0000259" key="9">
    <source>
        <dbReference type="PROSITE" id="PS50109"/>
    </source>
</evidence>
<dbReference type="Gene3D" id="1.10.287.130">
    <property type="match status" value="1"/>
</dbReference>
<organism evidence="10 11">
    <name type="scientific">Paenibacillus nanensis</name>
    <dbReference type="NCBI Taxonomy" id="393251"/>
    <lineage>
        <taxon>Bacteria</taxon>
        <taxon>Bacillati</taxon>
        <taxon>Bacillota</taxon>
        <taxon>Bacilli</taxon>
        <taxon>Bacillales</taxon>
        <taxon>Paenibacillaceae</taxon>
        <taxon>Paenibacillus</taxon>
    </lineage>
</organism>
<evidence type="ECO:0000313" key="11">
    <source>
        <dbReference type="Proteomes" id="UP000266482"/>
    </source>
</evidence>
<dbReference type="SUPFAM" id="SSF47384">
    <property type="entry name" value="Homodimeric domain of signal transducing histidine kinase"/>
    <property type="match status" value="1"/>
</dbReference>
<comment type="catalytic activity">
    <reaction evidence="1">
        <text>ATP + protein L-histidine = ADP + protein N-phospho-L-histidine.</text>
        <dbReference type="EC" id="2.7.13.3"/>
    </reaction>
</comment>
<comment type="caution">
    <text evidence="10">The sequence shown here is derived from an EMBL/GenBank/DDBJ whole genome shotgun (WGS) entry which is preliminary data.</text>
</comment>
<dbReference type="EMBL" id="QXQA01000021">
    <property type="protein sequence ID" value="RIX48602.1"/>
    <property type="molecule type" value="Genomic_DNA"/>
</dbReference>
<dbReference type="InterPro" id="IPR036097">
    <property type="entry name" value="HisK_dim/P_sf"/>
</dbReference>
<feature type="domain" description="Histidine kinase" evidence="9">
    <location>
        <begin position="94"/>
        <end position="312"/>
    </location>
</feature>
<dbReference type="OrthoDB" id="9792991at2"/>
<dbReference type="InterPro" id="IPR003661">
    <property type="entry name" value="HisK_dim/P_dom"/>
</dbReference>
<dbReference type="PROSITE" id="PS50109">
    <property type="entry name" value="HIS_KIN"/>
    <property type="match status" value="1"/>
</dbReference>
<dbReference type="InterPro" id="IPR036890">
    <property type="entry name" value="HATPase_C_sf"/>
</dbReference>
<protein>
    <recommendedName>
        <fullName evidence="2">histidine kinase</fullName>
        <ecNumber evidence="2">2.7.13.3</ecNumber>
    </recommendedName>
</protein>
<dbReference type="SUPFAM" id="SSF55874">
    <property type="entry name" value="ATPase domain of HSP90 chaperone/DNA topoisomerase II/histidine kinase"/>
    <property type="match status" value="1"/>
</dbReference>
<dbReference type="GO" id="GO:0000155">
    <property type="term" value="F:phosphorelay sensor kinase activity"/>
    <property type="evidence" value="ECO:0007669"/>
    <property type="project" value="InterPro"/>
</dbReference>
<dbReference type="RefSeq" id="WP_119602696.1">
    <property type="nucleotide sequence ID" value="NZ_QXQA01000021.1"/>
</dbReference>
<dbReference type="EC" id="2.7.13.3" evidence="2"/>
<dbReference type="Proteomes" id="UP000266482">
    <property type="component" value="Unassembled WGS sequence"/>
</dbReference>
<dbReference type="CDD" id="cd00082">
    <property type="entry name" value="HisKA"/>
    <property type="match status" value="1"/>
</dbReference>
<name>A0A3A1ULP0_9BACL</name>
<accession>A0A3A1ULP0</accession>
<evidence type="ECO:0000313" key="10">
    <source>
        <dbReference type="EMBL" id="RIX48602.1"/>
    </source>
</evidence>
<evidence type="ECO:0000256" key="7">
    <source>
        <dbReference type="ARBA" id="ARBA00022840"/>
    </source>
</evidence>
<dbReference type="InterPro" id="IPR005467">
    <property type="entry name" value="His_kinase_dom"/>
</dbReference>
<dbReference type="Pfam" id="PF02518">
    <property type="entry name" value="HATPase_c"/>
    <property type="match status" value="1"/>
</dbReference>